<feature type="transmembrane region" description="Helical" evidence="14">
    <location>
        <begin position="721"/>
        <end position="741"/>
    </location>
</feature>
<dbReference type="RefSeq" id="WP_105959629.1">
    <property type="nucleotide sequence ID" value="NZ_PVNS01000010.1"/>
</dbReference>
<feature type="transmembrane region" description="Helical" evidence="14">
    <location>
        <begin position="341"/>
        <end position="366"/>
    </location>
</feature>
<keyword evidence="10" id="KW-0406">Ion transport</keyword>
<feature type="domain" description="NADH:quinone oxidoreductase/Mrp antiporter transmembrane" evidence="15">
    <location>
        <begin position="131"/>
        <end position="426"/>
    </location>
</feature>
<feature type="transmembrane region" description="Helical" evidence="14">
    <location>
        <begin position="276"/>
        <end position="296"/>
    </location>
</feature>
<gene>
    <name evidence="19" type="ORF">C6I21_11545</name>
</gene>
<dbReference type="OrthoDB" id="9807568at2"/>
<keyword evidence="7" id="KW-0375">Hydrogen ion transport</keyword>
<evidence type="ECO:0000256" key="10">
    <source>
        <dbReference type="ARBA" id="ARBA00023065"/>
    </source>
</evidence>
<evidence type="ECO:0000256" key="11">
    <source>
        <dbReference type="ARBA" id="ARBA00023136"/>
    </source>
</evidence>
<feature type="transmembrane region" description="Helical" evidence="14">
    <location>
        <begin position="660"/>
        <end position="677"/>
    </location>
</feature>
<feature type="transmembrane region" description="Helical" evidence="14">
    <location>
        <begin position="600"/>
        <end position="619"/>
    </location>
</feature>
<dbReference type="Pfam" id="PF00662">
    <property type="entry name" value="Proton_antipo_N"/>
    <property type="match status" value="1"/>
</dbReference>
<evidence type="ECO:0000256" key="2">
    <source>
        <dbReference type="ARBA" id="ARBA00008483"/>
    </source>
</evidence>
<dbReference type="InterPro" id="IPR025383">
    <property type="entry name" value="MrpA_C/MbhD"/>
</dbReference>
<protein>
    <submittedName>
        <fullName evidence="19">Na+/H+ antiporter subunit A</fullName>
    </submittedName>
</protein>
<feature type="transmembrane region" description="Helical" evidence="14">
    <location>
        <begin position="781"/>
        <end position="800"/>
    </location>
</feature>
<feature type="transmembrane region" description="Helical" evidence="14">
    <location>
        <begin position="537"/>
        <end position="558"/>
    </location>
</feature>
<dbReference type="NCBIfam" id="TIGR00940">
    <property type="entry name" value="2a6301s01"/>
    <property type="match status" value="1"/>
</dbReference>
<evidence type="ECO:0000256" key="1">
    <source>
        <dbReference type="ARBA" id="ARBA00004651"/>
    </source>
</evidence>
<evidence type="ECO:0000256" key="3">
    <source>
        <dbReference type="ARBA" id="ARBA00022448"/>
    </source>
</evidence>
<keyword evidence="5" id="KW-1003">Cell membrane</keyword>
<comment type="similarity">
    <text evidence="2">Belongs to the CPA3 antiporters (TC 2.A.63) subunit A family.</text>
</comment>
<evidence type="ECO:0000259" key="18">
    <source>
        <dbReference type="Pfam" id="PF20501"/>
    </source>
</evidence>
<evidence type="ECO:0000256" key="4">
    <source>
        <dbReference type="ARBA" id="ARBA00022449"/>
    </source>
</evidence>
<sequence>MSLFHFVVLAPFLMAVILPFFYYKFRSIHTGWFLLPLPLVLFLYIATYIPFGGGGMEPVIYSVPWVPSLGIDFTVYIDGLSLLFGLLITGIGTLVVLYSIYYIANKQDEPLQNFYVYLLMFMGAMLGVVFSDNLIVLYVFWELTSLSSSLLIAYWFHKEKSRYGAQKSMLITVSGGFAMLAGFAMLYVIAGSTFSIQEMISQAGTMVQDPLILPAMLLVLAGAFTKSAQFPFHIWLPDAMEAPTPVSAYLHSATMVKAGIYLVARTTPIFGLTQQWFWILVIFGLVTLTWGSISAVRQTDLKGILAFSTVSQLGLIMSLLGMASAALHFEYVDQDTMYVTAAMAAVFHLINHATFKGSLFMAVGIIDHETGTRDVRLLGGLMTIMPVTFTISLIGLAAMAGLPPFNGFLSKELFFTASLNAASFDIFNLQTLGFIIPVFAWIASVFTFVYSMMMFLRTFTGAFKPDNYEKHVHEAPWGLLISPIVLGSLVILFGLFPNMLAYTIIEPAMQSILPGLTSVGDQFYVNIYHWHGINAELLMTIGVVLFGLAVALTLPKLYGAGFFQRERDPLNAVYDTGLDQLVVQSQNITKAQMTGRLRDYMLYMGVFIAGLGLFTLFRYDALAISLEGQGGIPIYVWLVTGVLLACTLALPFVSGRMTNLILLGAVGFLIALLFVILRAPDLALTQLLVETVMVVLILLSFRHLPEMTKESKRLLSTSAKAVVSIAVGTFVTLTALSVHAYRSGADITPISDYFVENSKTLAGGYNMVNVILVDFRGLDTLLEVLVLGVAALGIVTMIKLRMRGGEDV</sequence>
<evidence type="ECO:0000259" key="17">
    <source>
        <dbReference type="Pfam" id="PF13244"/>
    </source>
</evidence>
<dbReference type="GO" id="GO:1902600">
    <property type="term" value="P:proton transmembrane transport"/>
    <property type="evidence" value="ECO:0007669"/>
    <property type="project" value="UniProtKB-KW"/>
</dbReference>
<evidence type="ECO:0000256" key="6">
    <source>
        <dbReference type="ARBA" id="ARBA00022692"/>
    </source>
</evidence>
<dbReference type="EMBL" id="PVNS01000010">
    <property type="protein sequence ID" value="PRO65073.1"/>
    <property type="molecule type" value="Genomic_DNA"/>
</dbReference>
<feature type="transmembrane region" description="Helical" evidence="14">
    <location>
        <begin position="136"/>
        <end position="156"/>
    </location>
</feature>
<evidence type="ECO:0000256" key="14">
    <source>
        <dbReference type="SAM" id="Phobius"/>
    </source>
</evidence>
<evidence type="ECO:0000259" key="16">
    <source>
        <dbReference type="Pfam" id="PF00662"/>
    </source>
</evidence>
<keyword evidence="4" id="KW-0050">Antiport</keyword>
<dbReference type="GO" id="GO:0005886">
    <property type="term" value="C:plasma membrane"/>
    <property type="evidence" value="ECO:0007669"/>
    <property type="project" value="UniProtKB-SubCell"/>
</dbReference>
<dbReference type="InterPro" id="IPR001516">
    <property type="entry name" value="Proton_antipo_N"/>
</dbReference>
<feature type="domain" description="MrpA C-terminal/MbhD" evidence="17">
    <location>
        <begin position="642"/>
        <end position="706"/>
    </location>
</feature>
<dbReference type="AlphaFoldDB" id="A0A2P6MFN6"/>
<keyword evidence="11 14" id="KW-0472">Membrane</keyword>
<dbReference type="Proteomes" id="UP000243650">
    <property type="component" value="Unassembled WGS sequence"/>
</dbReference>
<evidence type="ECO:0000313" key="20">
    <source>
        <dbReference type="Proteomes" id="UP000243650"/>
    </source>
</evidence>
<feature type="transmembrane region" description="Helical" evidence="14">
    <location>
        <begin position="73"/>
        <end position="102"/>
    </location>
</feature>
<name>A0A2P6MFN6_ALKUR</name>
<dbReference type="GO" id="GO:0006814">
    <property type="term" value="P:sodium ion transport"/>
    <property type="evidence" value="ECO:0007669"/>
    <property type="project" value="UniProtKB-KW"/>
</dbReference>
<feature type="transmembrane region" description="Helical" evidence="14">
    <location>
        <begin position="378"/>
        <end position="402"/>
    </location>
</feature>
<evidence type="ECO:0000256" key="9">
    <source>
        <dbReference type="ARBA" id="ARBA00023053"/>
    </source>
</evidence>
<feature type="transmembrane region" description="Helical" evidence="14">
    <location>
        <begin position="683"/>
        <end position="701"/>
    </location>
</feature>
<feature type="transmembrane region" description="Helical" evidence="14">
    <location>
        <begin position="634"/>
        <end position="653"/>
    </location>
</feature>
<dbReference type="InterPro" id="IPR050616">
    <property type="entry name" value="CPA3_Na-H_Antiporter_A"/>
</dbReference>
<organism evidence="19 20">
    <name type="scientific">Alkalicoccus urumqiensis</name>
    <name type="common">Bacillus urumqiensis</name>
    <dbReference type="NCBI Taxonomy" id="1548213"/>
    <lineage>
        <taxon>Bacteria</taxon>
        <taxon>Bacillati</taxon>
        <taxon>Bacillota</taxon>
        <taxon>Bacilli</taxon>
        <taxon>Bacillales</taxon>
        <taxon>Bacillaceae</taxon>
        <taxon>Alkalicoccus</taxon>
    </lineage>
</organism>
<dbReference type="Pfam" id="PF13244">
    <property type="entry name" value="MbhD"/>
    <property type="match status" value="1"/>
</dbReference>
<evidence type="ECO:0000256" key="7">
    <source>
        <dbReference type="ARBA" id="ARBA00022781"/>
    </source>
</evidence>
<feature type="transmembrane region" description="Helical" evidence="14">
    <location>
        <begin position="114"/>
        <end position="130"/>
    </location>
</feature>
<comment type="caution">
    <text evidence="19">The sequence shown here is derived from an EMBL/GenBank/DDBJ whole genome shotgun (WGS) entry which is preliminary data.</text>
</comment>
<feature type="transmembrane region" description="Helical" evidence="14">
    <location>
        <begin position="6"/>
        <end position="25"/>
    </location>
</feature>
<dbReference type="InterPro" id="IPR046806">
    <property type="entry name" value="MrpA_C/MbhE"/>
</dbReference>
<dbReference type="Pfam" id="PF00361">
    <property type="entry name" value="Proton_antipo_M"/>
    <property type="match status" value="1"/>
</dbReference>
<feature type="transmembrane region" description="Helical" evidence="14">
    <location>
        <begin position="434"/>
        <end position="456"/>
    </location>
</feature>
<reference evidence="19 20" key="1">
    <citation type="submission" date="2018-03" db="EMBL/GenBank/DDBJ databases">
        <title>Bacillus urumqiensis sp. nov., a moderately haloalkaliphilic bacterium isolated from a salt lake.</title>
        <authorList>
            <person name="Zhao B."/>
            <person name="Liao Z."/>
        </authorList>
    </citation>
    <scope>NUCLEOTIDE SEQUENCE [LARGE SCALE GENOMIC DNA]</scope>
    <source>
        <strain evidence="19 20">BZ-SZ-XJ18</strain>
    </source>
</reference>
<accession>A0A2P6MFN6</accession>
<dbReference type="NCBIfam" id="NF009285">
    <property type="entry name" value="PRK12645.1"/>
    <property type="match status" value="1"/>
</dbReference>
<feature type="domain" description="NADH-Ubiquinone oxidoreductase (complex I) chain 5 N-terminal" evidence="16">
    <location>
        <begin position="68"/>
        <end position="115"/>
    </location>
</feature>
<proteinExistence type="inferred from homology"/>
<dbReference type="InterPro" id="IPR001750">
    <property type="entry name" value="ND/Mrp_TM"/>
</dbReference>
<dbReference type="Pfam" id="PF20501">
    <property type="entry name" value="MbhE"/>
    <property type="match status" value="1"/>
</dbReference>
<keyword evidence="8 14" id="KW-1133">Transmembrane helix</keyword>
<evidence type="ECO:0000256" key="12">
    <source>
        <dbReference type="ARBA" id="ARBA00023201"/>
    </source>
</evidence>
<comment type="subcellular location">
    <subcellularLocation>
        <location evidence="1">Cell membrane</location>
        <topology evidence="1">Multi-pass membrane protein</topology>
    </subcellularLocation>
    <subcellularLocation>
        <location evidence="13">Membrane</location>
        <topology evidence="13">Multi-pass membrane protein</topology>
    </subcellularLocation>
</comment>
<evidence type="ECO:0000256" key="13">
    <source>
        <dbReference type="RuleBase" id="RU000320"/>
    </source>
</evidence>
<dbReference type="PANTHER" id="PTHR43373:SF1">
    <property type="entry name" value="NA(+)_H(+) ANTIPORTER SUBUNIT A"/>
    <property type="match status" value="1"/>
</dbReference>
<feature type="transmembrane region" description="Helical" evidence="14">
    <location>
        <begin position="168"/>
        <end position="191"/>
    </location>
</feature>
<dbReference type="PRINTS" id="PR01434">
    <property type="entry name" value="NADHDHGNASE5"/>
</dbReference>
<feature type="domain" description="MrpA C-terminal/MbhE" evidence="18">
    <location>
        <begin position="722"/>
        <end position="803"/>
    </location>
</feature>
<evidence type="ECO:0000256" key="8">
    <source>
        <dbReference type="ARBA" id="ARBA00022989"/>
    </source>
</evidence>
<keyword evidence="20" id="KW-1185">Reference proteome</keyword>
<evidence type="ECO:0000259" key="15">
    <source>
        <dbReference type="Pfam" id="PF00361"/>
    </source>
</evidence>
<dbReference type="InterPro" id="IPR005663">
    <property type="entry name" value="MrpA/MnhA1/PhaAB"/>
</dbReference>
<evidence type="ECO:0000313" key="19">
    <source>
        <dbReference type="EMBL" id="PRO65073.1"/>
    </source>
</evidence>
<dbReference type="GO" id="GO:0015297">
    <property type="term" value="F:antiporter activity"/>
    <property type="evidence" value="ECO:0007669"/>
    <property type="project" value="UniProtKB-KW"/>
</dbReference>
<feature type="transmembrane region" description="Helical" evidence="14">
    <location>
        <begin position="32"/>
        <end position="53"/>
    </location>
</feature>
<feature type="transmembrane region" description="Helical" evidence="14">
    <location>
        <begin position="303"/>
        <end position="329"/>
    </location>
</feature>
<evidence type="ECO:0000256" key="5">
    <source>
        <dbReference type="ARBA" id="ARBA00022475"/>
    </source>
</evidence>
<keyword evidence="9" id="KW-0915">Sodium</keyword>
<keyword evidence="12" id="KW-0739">Sodium transport</keyword>
<feature type="transmembrane region" description="Helical" evidence="14">
    <location>
        <begin position="477"/>
        <end position="496"/>
    </location>
</feature>
<keyword evidence="6 13" id="KW-0812">Transmembrane</keyword>
<keyword evidence="3" id="KW-0813">Transport</keyword>
<dbReference type="PANTHER" id="PTHR43373">
    <property type="entry name" value="NA(+)/H(+) ANTIPORTER SUBUNIT"/>
    <property type="match status" value="1"/>
</dbReference>